<keyword evidence="3" id="KW-0645">Protease</keyword>
<keyword evidence="4" id="KW-0479">Metal-binding</keyword>
<evidence type="ECO:0000313" key="11">
    <source>
        <dbReference type="Proteomes" id="UP001177023"/>
    </source>
</evidence>
<keyword evidence="5" id="KW-0378">Hydrolase</keyword>
<dbReference type="Gene3D" id="1.10.390.10">
    <property type="entry name" value="Neutral Protease Domain 2"/>
    <property type="match status" value="1"/>
</dbReference>
<proteinExistence type="inferred from homology"/>
<gene>
    <name evidence="10" type="ORF">MSPICULIGERA_LOCUS20180</name>
</gene>
<sequence>MRVAAMENWGLIICRQKHVFYNSQLYSPSDQRQITDLLSHEVAHQWFGNLVTMKWWNTLWLNEGFATMIGMKAADEAERITVRTDEVAVDYNARSYRYDQSRRSMPLTTPYGVIVNPDSQFNIITYKKAAGLLRMFEFIVGEDIFRDGLRKYIKNLEYGNGDHEDLIGALSSVHDAAETRTHLFEQNFSLGDVVEKWIHQRGLPLIKRFKSNDTTQWKIPMFVRDQETNRTVVKWLVENGTVELDLRRDLVLDREGRMYGRIRYDVETYDRITTALHEDPKAVPVSSRIRLLDDGFTFAEIGELSFETVFRLALYLRKETEYFPLQITGSHFEIMLARFVRRTEVKIVQLFIRHLYLPLFQKFIGEPVGEDVPIFQDSLRGMVTIIVCTTGYEPCIEYARKIFKQTKEACGSKPLSDVDCNHIPHFMRTPIYQTVVHYGGDEEFEYLFEKWTNEQYMMERDRIFYGLANSPKKEHLHRTWKAVLFDFGRREDVRSRCSSMKPSYPDHFQSFVLENVEQIVAKSVVEKF</sequence>
<dbReference type="Pfam" id="PF11838">
    <property type="entry name" value="ERAP1_C"/>
    <property type="match status" value="1"/>
</dbReference>
<dbReference type="GO" id="GO:0070006">
    <property type="term" value="F:metalloaminopeptidase activity"/>
    <property type="evidence" value="ECO:0007669"/>
    <property type="project" value="TreeGrafter"/>
</dbReference>
<dbReference type="PANTHER" id="PTHR11533:SF299">
    <property type="entry name" value="AMINOPEPTIDASE"/>
    <property type="match status" value="1"/>
</dbReference>
<dbReference type="GO" id="GO:0042277">
    <property type="term" value="F:peptide binding"/>
    <property type="evidence" value="ECO:0007669"/>
    <property type="project" value="TreeGrafter"/>
</dbReference>
<accession>A0AA36D6J3</accession>
<name>A0AA36D6J3_9BILA</name>
<dbReference type="Pfam" id="PF01433">
    <property type="entry name" value="Peptidase_M1"/>
    <property type="match status" value="1"/>
</dbReference>
<feature type="domain" description="Peptidase M1 membrane alanine aminopeptidase" evidence="8">
    <location>
        <begin position="3"/>
        <end position="175"/>
    </location>
</feature>
<dbReference type="SUPFAM" id="SSF55486">
    <property type="entry name" value="Metalloproteases ('zincins'), catalytic domain"/>
    <property type="match status" value="1"/>
</dbReference>
<dbReference type="GO" id="GO:0006508">
    <property type="term" value="P:proteolysis"/>
    <property type="evidence" value="ECO:0007669"/>
    <property type="project" value="UniProtKB-KW"/>
</dbReference>
<organism evidence="10 11">
    <name type="scientific">Mesorhabditis spiculigera</name>
    <dbReference type="NCBI Taxonomy" id="96644"/>
    <lineage>
        <taxon>Eukaryota</taxon>
        <taxon>Metazoa</taxon>
        <taxon>Ecdysozoa</taxon>
        <taxon>Nematoda</taxon>
        <taxon>Chromadorea</taxon>
        <taxon>Rhabditida</taxon>
        <taxon>Rhabditina</taxon>
        <taxon>Rhabditomorpha</taxon>
        <taxon>Rhabditoidea</taxon>
        <taxon>Rhabditidae</taxon>
        <taxon>Mesorhabditinae</taxon>
        <taxon>Mesorhabditis</taxon>
    </lineage>
</organism>
<dbReference type="EMBL" id="CATQJA010002664">
    <property type="protein sequence ID" value="CAJ0582037.1"/>
    <property type="molecule type" value="Genomic_DNA"/>
</dbReference>
<dbReference type="GO" id="GO:0005737">
    <property type="term" value="C:cytoplasm"/>
    <property type="evidence" value="ECO:0007669"/>
    <property type="project" value="TreeGrafter"/>
</dbReference>
<dbReference type="InterPro" id="IPR050344">
    <property type="entry name" value="Peptidase_M1_aminopeptidases"/>
</dbReference>
<evidence type="ECO:0000256" key="4">
    <source>
        <dbReference type="ARBA" id="ARBA00022723"/>
    </source>
</evidence>
<evidence type="ECO:0000259" key="9">
    <source>
        <dbReference type="Pfam" id="PF11838"/>
    </source>
</evidence>
<evidence type="ECO:0000256" key="5">
    <source>
        <dbReference type="ARBA" id="ARBA00022801"/>
    </source>
</evidence>
<evidence type="ECO:0000313" key="10">
    <source>
        <dbReference type="EMBL" id="CAJ0582037.1"/>
    </source>
</evidence>
<dbReference type="GO" id="GO:0008270">
    <property type="term" value="F:zinc ion binding"/>
    <property type="evidence" value="ECO:0007669"/>
    <property type="project" value="InterPro"/>
</dbReference>
<evidence type="ECO:0000256" key="7">
    <source>
        <dbReference type="ARBA" id="ARBA00023049"/>
    </source>
</evidence>
<dbReference type="GO" id="GO:0016020">
    <property type="term" value="C:membrane"/>
    <property type="evidence" value="ECO:0007669"/>
    <property type="project" value="TreeGrafter"/>
</dbReference>
<comment type="cofactor">
    <cofactor evidence="1">
        <name>Zn(2+)</name>
        <dbReference type="ChEBI" id="CHEBI:29105"/>
    </cofactor>
</comment>
<dbReference type="PANTHER" id="PTHR11533">
    <property type="entry name" value="PROTEASE M1 ZINC METALLOPROTEASE"/>
    <property type="match status" value="1"/>
</dbReference>
<dbReference type="AlphaFoldDB" id="A0AA36D6J3"/>
<dbReference type="PRINTS" id="PR00756">
    <property type="entry name" value="ALADIPTASE"/>
</dbReference>
<evidence type="ECO:0000256" key="3">
    <source>
        <dbReference type="ARBA" id="ARBA00022670"/>
    </source>
</evidence>
<dbReference type="Gene3D" id="1.25.50.20">
    <property type="match status" value="1"/>
</dbReference>
<evidence type="ECO:0000256" key="6">
    <source>
        <dbReference type="ARBA" id="ARBA00022833"/>
    </source>
</evidence>
<dbReference type="GO" id="GO:0043171">
    <property type="term" value="P:peptide catabolic process"/>
    <property type="evidence" value="ECO:0007669"/>
    <property type="project" value="TreeGrafter"/>
</dbReference>
<comment type="similarity">
    <text evidence="2">Belongs to the peptidase M1 family.</text>
</comment>
<keyword evidence="11" id="KW-1185">Reference proteome</keyword>
<protein>
    <submittedName>
        <fullName evidence="10">Uncharacterized protein</fullName>
    </submittedName>
</protein>
<keyword evidence="7" id="KW-0482">Metalloprotease</keyword>
<feature type="non-terminal residue" evidence="10">
    <location>
        <position position="528"/>
    </location>
</feature>
<dbReference type="InterPro" id="IPR024571">
    <property type="entry name" value="ERAP1-like_C_dom"/>
</dbReference>
<evidence type="ECO:0000259" key="8">
    <source>
        <dbReference type="Pfam" id="PF01433"/>
    </source>
</evidence>
<feature type="domain" description="ERAP1-like C-terminal" evidence="9">
    <location>
        <begin position="258"/>
        <end position="522"/>
    </location>
</feature>
<evidence type="ECO:0000256" key="1">
    <source>
        <dbReference type="ARBA" id="ARBA00001947"/>
    </source>
</evidence>
<dbReference type="InterPro" id="IPR001930">
    <property type="entry name" value="Peptidase_M1"/>
</dbReference>
<reference evidence="10" key="1">
    <citation type="submission" date="2023-06" db="EMBL/GenBank/DDBJ databases">
        <authorList>
            <person name="Delattre M."/>
        </authorList>
    </citation>
    <scope>NUCLEOTIDE SEQUENCE</scope>
    <source>
        <strain evidence="10">AF72</strain>
    </source>
</reference>
<keyword evidence="6" id="KW-0862">Zinc</keyword>
<dbReference type="InterPro" id="IPR027268">
    <property type="entry name" value="Peptidase_M4/M1_CTD_sf"/>
</dbReference>
<dbReference type="Proteomes" id="UP001177023">
    <property type="component" value="Unassembled WGS sequence"/>
</dbReference>
<dbReference type="GO" id="GO:0005615">
    <property type="term" value="C:extracellular space"/>
    <property type="evidence" value="ECO:0007669"/>
    <property type="project" value="TreeGrafter"/>
</dbReference>
<comment type="caution">
    <text evidence="10">The sequence shown here is derived from an EMBL/GenBank/DDBJ whole genome shotgun (WGS) entry which is preliminary data.</text>
</comment>
<evidence type="ECO:0000256" key="2">
    <source>
        <dbReference type="ARBA" id="ARBA00010136"/>
    </source>
</evidence>
<dbReference type="InterPro" id="IPR014782">
    <property type="entry name" value="Peptidase_M1_dom"/>
</dbReference>